<dbReference type="SMART" id="SM00478">
    <property type="entry name" value="ENDO3c"/>
    <property type="match status" value="1"/>
</dbReference>
<keyword evidence="5 10" id="KW-0378">Hydrolase</keyword>
<dbReference type="InterPro" id="IPR005759">
    <property type="entry name" value="Nth"/>
</dbReference>
<keyword evidence="10" id="KW-0238">DNA-binding</keyword>
<evidence type="ECO:0000256" key="8">
    <source>
        <dbReference type="ARBA" id="ARBA00023204"/>
    </source>
</evidence>
<dbReference type="EC" id="4.2.99.18" evidence="10"/>
<feature type="domain" description="HhH-GPD" evidence="11">
    <location>
        <begin position="39"/>
        <end position="186"/>
    </location>
</feature>
<dbReference type="PANTHER" id="PTHR10359:SF18">
    <property type="entry name" value="ENDONUCLEASE III"/>
    <property type="match status" value="1"/>
</dbReference>
<dbReference type="FunFam" id="1.10.340.30:FF:000001">
    <property type="entry name" value="Endonuclease III"/>
    <property type="match status" value="1"/>
</dbReference>
<dbReference type="Pfam" id="PF00730">
    <property type="entry name" value="HhH-GPD"/>
    <property type="match status" value="1"/>
</dbReference>
<keyword evidence="7" id="KW-0411">Iron-sulfur</keyword>
<evidence type="ECO:0000259" key="11">
    <source>
        <dbReference type="SMART" id="SM00478"/>
    </source>
</evidence>
<protein>
    <recommendedName>
        <fullName evidence="10">Endonuclease III</fullName>
        <ecNumber evidence="10">4.2.99.18</ecNumber>
    </recommendedName>
    <alternativeName>
        <fullName evidence="10">DNA-(apurinic or apyrimidinic site) lyase</fullName>
    </alternativeName>
</protein>
<evidence type="ECO:0000313" key="13">
    <source>
        <dbReference type="Proteomes" id="UP000050827"/>
    </source>
</evidence>
<comment type="cofactor">
    <cofactor evidence="10">
        <name>[4Fe-4S] cluster</name>
        <dbReference type="ChEBI" id="CHEBI:49883"/>
    </cofactor>
    <text evidence="10">Binds 1 [4Fe-4S] cluster.</text>
</comment>
<evidence type="ECO:0000256" key="2">
    <source>
        <dbReference type="ARBA" id="ARBA00022485"/>
    </source>
</evidence>
<gene>
    <name evidence="10" type="primary">nth</name>
    <name evidence="12" type="ORF">AAY42_04405</name>
</gene>
<dbReference type="SUPFAM" id="SSF48150">
    <property type="entry name" value="DNA-glycosylase"/>
    <property type="match status" value="1"/>
</dbReference>
<dbReference type="RefSeq" id="WP_055392783.1">
    <property type="nucleotide sequence ID" value="NZ_LCTZ01000002.1"/>
</dbReference>
<dbReference type="PANTHER" id="PTHR10359">
    <property type="entry name" value="A/G-SPECIFIC ADENINE GLYCOSYLASE/ENDONUCLEASE III"/>
    <property type="match status" value="1"/>
</dbReference>
<organism evidence="12 13">
    <name type="scientific">Flagellimonas eckloniae</name>
    <dbReference type="NCBI Taxonomy" id="346185"/>
    <lineage>
        <taxon>Bacteria</taxon>
        <taxon>Pseudomonadati</taxon>
        <taxon>Bacteroidota</taxon>
        <taxon>Flavobacteriia</taxon>
        <taxon>Flavobacteriales</taxon>
        <taxon>Flavobacteriaceae</taxon>
        <taxon>Flagellimonas</taxon>
    </lineage>
</organism>
<comment type="caution">
    <text evidence="12">The sequence shown here is derived from an EMBL/GenBank/DDBJ whole genome shotgun (WGS) entry which is preliminary data.</text>
</comment>
<proteinExistence type="inferred from homology"/>
<keyword evidence="10" id="KW-0456">Lyase</keyword>
<dbReference type="InterPro" id="IPR011257">
    <property type="entry name" value="DNA_glycosylase"/>
</dbReference>
<keyword evidence="2" id="KW-0004">4Fe-4S</keyword>
<sequence length="220" mass="25158">MTKQDKVNFATATLDRLYPTIPIPLDHKDPYTLLIAVLLSAQSTDVRVNKITPLLFSEADNPYDMVKLTVDEIREIIKPVGLSPMKSKGIHGLSKILIEKYKGEVPKDIELLEELPAVGHKTASVVVSQAFGIPAFPVDTHIHRLMYRWGFSNGKNVVQTEKDAKRLFPEETWNKLHLQIIWYGREYSPARGWDIEKDIITKTIGRKTVLNDYYKTKKSR</sequence>
<evidence type="ECO:0000256" key="9">
    <source>
        <dbReference type="ARBA" id="ARBA00023295"/>
    </source>
</evidence>
<dbReference type="AlphaFoldDB" id="A0A0Q1BX43"/>
<evidence type="ECO:0000256" key="10">
    <source>
        <dbReference type="HAMAP-Rule" id="MF_00942"/>
    </source>
</evidence>
<dbReference type="HAMAP" id="MF_00942">
    <property type="entry name" value="Nth"/>
    <property type="match status" value="1"/>
</dbReference>
<comment type="catalytic activity">
    <reaction evidence="10">
        <text>2'-deoxyribonucleotide-(2'-deoxyribose 5'-phosphate)-2'-deoxyribonucleotide-DNA = a 3'-end 2'-deoxyribonucleotide-(2,3-dehydro-2,3-deoxyribose 5'-phosphate)-DNA + a 5'-end 5'-phospho-2'-deoxyribonucleoside-DNA + H(+)</text>
        <dbReference type="Rhea" id="RHEA:66592"/>
        <dbReference type="Rhea" id="RHEA-COMP:13180"/>
        <dbReference type="Rhea" id="RHEA-COMP:16897"/>
        <dbReference type="Rhea" id="RHEA-COMP:17067"/>
        <dbReference type="ChEBI" id="CHEBI:15378"/>
        <dbReference type="ChEBI" id="CHEBI:136412"/>
        <dbReference type="ChEBI" id="CHEBI:157695"/>
        <dbReference type="ChEBI" id="CHEBI:167181"/>
        <dbReference type="EC" id="4.2.99.18"/>
    </reaction>
</comment>
<dbReference type="GO" id="GO:0003677">
    <property type="term" value="F:DNA binding"/>
    <property type="evidence" value="ECO:0007669"/>
    <property type="project" value="UniProtKB-UniRule"/>
</dbReference>
<evidence type="ECO:0000313" key="12">
    <source>
        <dbReference type="EMBL" id="KQC29225.1"/>
    </source>
</evidence>
<keyword evidence="13" id="KW-1185">Reference proteome</keyword>
<comment type="caution">
    <text evidence="10">Lacks conserved residue(s) required for the propagation of feature annotation.</text>
</comment>
<dbReference type="GO" id="GO:0006285">
    <property type="term" value="P:base-excision repair, AP site formation"/>
    <property type="evidence" value="ECO:0007669"/>
    <property type="project" value="TreeGrafter"/>
</dbReference>
<dbReference type="PATRIC" id="fig|1547436.3.peg.923"/>
<evidence type="ECO:0000256" key="4">
    <source>
        <dbReference type="ARBA" id="ARBA00022763"/>
    </source>
</evidence>
<evidence type="ECO:0000256" key="7">
    <source>
        <dbReference type="ARBA" id="ARBA00023014"/>
    </source>
</evidence>
<keyword evidence="4 10" id="KW-0227">DNA damage</keyword>
<dbReference type="GO" id="GO:0051539">
    <property type="term" value="F:4 iron, 4 sulfur cluster binding"/>
    <property type="evidence" value="ECO:0007669"/>
    <property type="project" value="UniProtKB-KW"/>
</dbReference>
<dbReference type="EMBL" id="LCTZ01000002">
    <property type="protein sequence ID" value="KQC29225.1"/>
    <property type="molecule type" value="Genomic_DNA"/>
</dbReference>
<evidence type="ECO:0000256" key="3">
    <source>
        <dbReference type="ARBA" id="ARBA00022723"/>
    </source>
</evidence>
<reference evidence="12 13" key="1">
    <citation type="submission" date="2015-04" db="EMBL/GenBank/DDBJ databases">
        <title>Complete genome of flavobacterium.</title>
        <authorList>
            <person name="Kwon Y.M."/>
            <person name="Kim S.-J."/>
        </authorList>
    </citation>
    <scope>NUCLEOTIDE SEQUENCE [LARGE SCALE GENOMIC DNA]</scope>
    <source>
        <strain evidence="12 13">DK169</strain>
    </source>
</reference>
<dbReference type="Proteomes" id="UP000050827">
    <property type="component" value="Unassembled WGS sequence"/>
</dbReference>
<name>A0A0Q1BX43_9FLAO</name>
<keyword evidence="6" id="KW-0408">Iron</keyword>
<accession>A0A0Q1BX43</accession>
<evidence type="ECO:0000256" key="6">
    <source>
        <dbReference type="ARBA" id="ARBA00023004"/>
    </source>
</evidence>
<dbReference type="OrthoDB" id="9800977at2"/>
<dbReference type="Gene3D" id="1.10.1670.10">
    <property type="entry name" value="Helix-hairpin-Helix base-excision DNA repair enzymes (C-terminal)"/>
    <property type="match status" value="1"/>
</dbReference>
<dbReference type="GO" id="GO:0046872">
    <property type="term" value="F:metal ion binding"/>
    <property type="evidence" value="ECO:0007669"/>
    <property type="project" value="UniProtKB-KW"/>
</dbReference>
<evidence type="ECO:0000256" key="1">
    <source>
        <dbReference type="ARBA" id="ARBA00008343"/>
    </source>
</evidence>
<keyword evidence="12" id="KW-0540">Nuclease</keyword>
<keyword evidence="3" id="KW-0479">Metal-binding</keyword>
<comment type="function">
    <text evidence="10">DNA repair enzyme that has both DNA N-glycosylase activity and AP-lyase activity. The DNA N-glycosylase activity releases various damaged pyrimidines from DNA by cleaving the N-glycosidic bond, leaving an AP (apurinic/apyrimidinic) site. The AP-lyase activity cleaves the phosphodiester bond 3' to the AP site by a beta-elimination, leaving a 3'-terminal unsaturated sugar and a product with a terminal 5'-phosphate.</text>
</comment>
<comment type="similarity">
    <text evidence="1 10">Belongs to the Nth/MutY family.</text>
</comment>
<dbReference type="InterPro" id="IPR023170">
    <property type="entry name" value="HhH_base_excis_C"/>
</dbReference>
<dbReference type="InterPro" id="IPR003265">
    <property type="entry name" value="HhH-GPD_domain"/>
</dbReference>
<keyword evidence="9 10" id="KW-0326">Glycosidase</keyword>
<dbReference type="CDD" id="cd00056">
    <property type="entry name" value="ENDO3c"/>
    <property type="match status" value="1"/>
</dbReference>
<evidence type="ECO:0000256" key="5">
    <source>
        <dbReference type="ARBA" id="ARBA00022801"/>
    </source>
</evidence>
<dbReference type="STRING" id="346185.AAY42_04405"/>
<keyword evidence="12" id="KW-0255">Endonuclease</keyword>
<dbReference type="GO" id="GO:0019104">
    <property type="term" value="F:DNA N-glycosylase activity"/>
    <property type="evidence" value="ECO:0007669"/>
    <property type="project" value="UniProtKB-UniRule"/>
</dbReference>
<dbReference type="Gene3D" id="1.10.340.30">
    <property type="entry name" value="Hypothetical protein, domain 2"/>
    <property type="match status" value="1"/>
</dbReference>
<dbReference type="GO" id="GO:0140078">
    <property type="term" value="F:class I DNA-(apurinic or apyrimidinic site) endonuclease activity"/>
    <property type="evidence" value="ECO:0007669"/>
    <property type="project" value="UniProtKB-EC"/>
</dbReference>
<keyword evidence="8 10" id="KW-0234">DNA repair</keyword>